<feature type="transmembrane region" description="Helical" evidence="1">
    <location>
        <begin position="81"/>
        <end position="101"/>
    </location>
</feature>
<name>A0A853FAC2_9BURK</name>
<feature type="transmembrane region" description="Helical" evidence="1">
    <location>
        <begin position="165"/>
        <end position="189"/>
    </location>
</feature>
<sequence length="198" mass="21533">MANYDHPATHHHDSLAALLARLGTQWGWFAVLGGVLLALGLIAAVHIVVATLVSVFYVGIVMMAGGIFQLMHAWRIKAWSSFVFWSMGGLLYAGAGILAIINPLAGARILTLLLGAVLTGAGAVRFWIWFRNRRHHQWQWLGLSGAITFCAGLIVTAGWPGNSIWMLGLLLVFDLCIQGGSLLLLGFALRRRHPQNTV</sequence>
<dbReference type="Proteomes" id="UP000580517">
    <property type="component" value="Unassembled WGS sequence"/>
</dbReference>
<keyword evidence="1" id="KW-0472">Membrane</keyword>
<evidence type="ECO:0000313" key="2">
    <source>
        <dbReference type="EMBL" id="NYT36728.1"/>
    </source>
</evidence>
<feature type="transmembrane region" description="Helical" evidence="1">
    <location>
        <begin position="140"/>
        <end position="159"/>
    </location>
</feature>
<feature type="transmembrane region" description="Helical" evidence="1">
    <location>
        <begin position="107"/>
        <end position="128"/>
    </location>
</feature>
<feature type="transmembrane region" description="Helical" evidence="1">
    <location>
        <begin position="26"/>
        <end position="49"/>
    </location>
</feature>
<dbReference type="InterPro" id="IPR005325">
    <property type="entry name" value="DUF308_memb"/>
</dbReference>
<feature type="transmembrane region" description="Helical" evidence="1">
    <location>
        <begin position="55"/>
        <end position="74"/>
    </location>
</feature>
<proteinExistence type="predicted"/>
<dbReference type="Pfam" id="PF03729">
    <property type="entry name" value="DUF308"/>
    <property type="match status" value="1"/>
</dbReference>
<dbReference type="InterPro" id="IPR052712">
    <property type="entry name" value="Acid_resist_chaperone_HdeD"/>
</dbReference>
<accession>A0A853FAC2</accession>
<protein>
    <submittedName>
        <fullName evidence="2">HdeD family acid-resistance protein</fullName>
    </submittedName>
</protein>
<dbReference type="AlphaFoldDB" id="A0A853FAC2"/>
<evidence type="ECO:0000313" key="3">
    <source>
        <dbReference type="Proteomes" id="UP000580517"/>
    </source>
</evidence>
<dbReference type="PANTHER" id="PTHR34989:SF1">
    <property type="entry name" value="PROTEIN HDED"/>
    <property type="match status" value="1"/>
</dbReference>
<dbReference type="GO" id="GO:0005886">
    <property type="term" value="C:plasma membrane"/>
    <property type="evidence" value="ECO:0007669"/>
    <property type="project" value="TreeGrafter"/>
</dbReference>
<comment type="caution">
    <text evidence="2">The sequence shown here is derived from an EMBL/GenBank/DDBJ whole genome shotgun (WGS) entry which is preliminary data.</text>
</comment>
<gene>
    <name evidence="2" type="ORF">H0A68_07565</name>
</gene>
<dbReference type="OrthoDB" id="8683768at2"/>
<evidence type="ECO:0000256" key="1">
    <source>
        <dbReference type="SAM" id="Phobius"/>
    </source>
</evidence>
<organism evidence="2 3">
    <name type="scientific">Allopusillimonas soli</name>
    <dbReference type="NCBI Taxonomy" id="659016"/>
    <lineage>
        <taxon>Bacteria</taxon>
        <taxon>Pseudomonadati</taxon>
        <taxon>Pseudomonadota</taxon>
        <taxon>Betaproteobacteria</taxon>
        <taxon>Burkholderiales</taxon>
        <taxon>Alcaligenaceae</taxon>
        <taxon>Allopusillimonas</taxon>
    </lineage>
</organism>
<dbReference type="PANTHER" id="PTHR34989">
    <property type="entry name" value="PROTEIN HDED"/>
    <property type="match status" value="1"/>
</dbReference>
<keyword evidence="1" id="KW-0812">Transmembrane</keyword>
<dbReference type="RefSeq" id="WP_129968672.1">
    <property type="nucleotide sequence ID" value="NZ_JACCEW010000002.1"/>
</dbReference>
<dbReference type="EMBL" id="JACCEW010000002">
    <property type="protein sequence ID" value="NYT36728.1"/>
    <property type="molecule type" value="Genomic_DNA"/>
</dbReference>
<keyword evidence="3" id="KW-1185">Reference proteome</keyword>
<reference evidence="2 3" key="1">
    <citation type="submission" date="2020-07" db="EMBL/GenBank/DDBJ databases">
        <title>Taxonomic revisions and descriptions of new bacterial species based on genomic comparisons in the high-G+C-content subgroup of the family Alcaligenaceae.</title>
        <authorList>
            <person name="Szabo A."/>
            <person name="Felfoldi T."/>
        </authorList>
    </citation>
    <scope>NUCLEOTIDE SEQUENCE [LARGE SCALE GENOMIC DNA]</scope>
    <source>
        <strain evidence="2 3">DSM 25264</strain>
    </source>
</reference>
<keyword evidence="1" id="KW-1133">Transmembrane helix</keyword>